<keyword evidence="1" id="KW-0812">Transmembrane</keyword>
<protein>
    <submittedName>
        <fullName evidence="2">Uncharacterized protein</fullName>
    </submittedName>
</protein>
<evidence type="ECO:0000313" key="3">
    <source>
        <dbReference type="Proteomes" id="UP000318483"/>
    </source>
</evidence>
<dbReference type="AlphaFoldDB" id="A0A5B8ITS8"/>
<dbReference type="RefSeq" id="WP_146364215.1">
    <property type="nucleotide sequence ID" value="NZ_CP042261.1"/>
</dbReference>
<reference evidence="2 3" key="1">
    <citation type="submission" date="2019-07" db="EMBL/GenBank/DDBJ databases">
        <title>Litoreibacter alkalisoli sp. nov., isolated from saline-alkaline soil.</title>
        <authorList>
            <person name="Wang S."/>
            <person name="Xu L."/>
            <person name="Xing Y.-T."/>
            <person name="Sun J.-Q."/>
        </authorList>
    </citation>
    <scope>NUCLEOTIDE SEQUENCE [LARGE SCALE GENOMIC DNA]</scope>
    <source>
        <strain evidence="2 3">LN3S51</strain>
    </source>
</reference>
<name>A0A5B8ITS8_9RHOB</name>
<dbReference type="OrthoDB" id="5801787at2"/>
<keyword evidence="1" id="KW-0472">Membrane</keyword>
<feature type="transmembrane region" description="Helical" evidence="1">
    <location>
        <begin position="55"/>
        <end position="76"/>
    </location>
</feature>
<gene>
    <name evidence="2" type="ORF">FPZ52_04810</name>
</gene>
<evidence type="ECO:0000313" key="2">
    <source>
        <dbReference type="EMBL" id="QDY69014.1"/>
    </source>
</evidence>
<accession>A0A5B8ITS8</accession>
<feature type="transmembrane region" description="Helical" evidence="1">
    <location>
        <begin position="108"/>
        <end position="134"/>
    </location>
</feature>
<organism evidence="2 3">
    <name type="scientific">Qingshengfaniella alkalisoli</name>
    <dbReference type="NCBI Taxonomy" id="2599296"/>
    <lineage>
        <taxon>Bacteria</taxon>
        <taxon>Pseudomonadati</taxon>
        <taxon>Pseudomonadota</taxon>
        <taxon>Alphaproteobacteria</taxon>
        <taxon>Rhodobacterales</taxon>
        <taxon>Paracoccaceae</taxon>
        <taxon>Qingshengfaniella</taxon>
    </lineage>
</organism>
<keyword evidence="1" id="KW-1133">Transmembrane helix</keyword>
<dbReference type="KEGG" id="lit:FPZ52_04810"/>
<sequence length="144" mass="16334">MPDSRPSWHHWPVALAAILFYLIGTCDFALNQIGLDFYTNRFTEKQAEFLNTMPMWLTLVWALGTIGGLTGALLLWARNSFSVLWLFTAFAALVLLTVWTLAFTRPTLLGAMGVLGLYLMVTTCALAFLFYVYARWERTARKLS</sequence>
<feature type="transmembrane region" description="Helical" evidence="1">
    <location>
        <begin position="12"/>
        <end position="35"/>
    </location>
</feature>
<dbReference type="Proteomes" id="UP000318483">
    <property type="component" value="Chromosome"/>
</dbReference>
<keyword evidence="3" id="KW-1185">Reference proteome</keyword>
<evidence type="ECO:0000256" key="1">
    <source>
        <dbReference type="SAM" id="Phobius"/>
    </source>
</evidence>
<feature type="transmembrane region" description="Helical" evidence="1">
    <location>
        <begin position="83"/>
        <end position="102"/>
    </location>
</feature>
<proteinExistence type="predicted"/>
<dbReference type="EMBL" id="CP042261">
    <property type="protein sequence ID" value="QDY69014.1"/>
    <property type="molecule type" value="Genomic_DNA"/>
</dbReference>